<name>A0ACC1Y6K1_MELAZ</name>
<evidence type="ECO:0000313" key="2">
    <source>
        <dbReference type="Proteomes" id="UP001164539"/>
    </source>
</evidence>
<accession>A0ACC1Y6K1</accession>
<dbReference type="EMBL" id="CM051398">
    <property type="protein sequence ID" value="KAJ4718742.1"/>
    <property type="molecule type" value="Genomic_DNA"/>
</dbReference>
<proteinExistence type="predicted"/>
<organism evidence="1 2">
    <name type="scientific">Melia azedarach</name>
    <name type="common">Chinaberry tree</name>
    <dbReference type="NCBI Taxonomy" id="155640"/>
    <lineage>
        <taxon>Eukaryota</taxon>
        <taxon>Viridiplantae</taxon>
        <taxon>Streptophyta</taxon>
        <taxon>Embryophyta</taxon>
        <taxon>Tracheophyta</taxon>
        <taxon>Spermatophyta</taxon>
        <taxon>Magnoliopsida</taxon>
        <taxon>eudicotyledons</taxon>
        <taxon>Gunneridae</taxon>
        <taxon>Pentapetalae</taxon>
        <taxon>rosids</taxon>
        <taxon>malvids</taxon>
        <taxon>Sapindales</taxon>
        <taxon>Meliaceae</taxon>
        <taxon>Melia</taxon>
    </lineage>
</organism>
<sequence length="115" mass="12946">MRILSIIAGIRGEIQECSIEELSRIAIVIRAEGTDCSRRSDYPIAELPHGMNRLTKLLRLNLPRTRVRIFTADLVPKVNCLQKPLTIGCVYFGRRGLPMHDGSAAWIEMSKTLNV</sequence>
<evidence type="ECO:0000313" key="1">
    <source>
        <dbReference type="EMBL" id="KAJ4718742.1"/>
    </source>
</evidence>
<protein>
    <submittedName>
        <fullName evidence="1">Uncharacterized protein</fullName>
    </submittedName>
</protein>
<dbReference type="Proteomes" id="UP001164539">
    <property type="component" value="Chromosome 5"/>
</dbReference>
<keyword evidence="2" id="KW-1185">Reference proteome</keyword>
<comment type="caution">
    <text evidence="1">The sequence shown here is derived from an EMBL/GenBank/DDBJ whole genome shotgun (WGS) entry which is preliminary data.</text>
</comment>
<gene>
    <name evidence="1" type="ORF">OWV82_010386</name>
</gene>
<reference evidence="1 2" key="1">
    <citation type="journal article" date="2023" name="Science">
        <title>Complex scaffold remodeling in plant triterpene biosynthesis.</title>
        <authorList>
            <person name="De La Pena R."/>
            <person name="Hodgson H."/>
            <person name="Liu J.C."/>
            <person name="Stephenson M.J."/>
            <person name="Martin A.C."/>
            <person name="Owen C."/>
            <person name="Harkess A."/>
            <person name="Leebens-Mack J."/>
            <person name="Jimenez L.E."/>
            <person name="Osbourn A."/>
            <person name="Sattely E.S."/>
        </authorList>
    </citation>
    <scope>NUCLEOTIDE SEQUENCE [LARGE SCALE GENOMIC DNA]</scope>
    <source>
        <strain evidence="2">cv. JPN11</strain>
        <tissue evidence="1">Leaf</tissue>
    </source>
</reference>